<dbReference type="Proteomes" id="UP001426770">
    <property type="component" value="Unassembled WGS sequence"/>
</dbReference>
<comment type="caution">
    <text evidence="1">The sequence shown here is derived from an EMBL/GenBank/DDBJ whole genome shotgun (WGS) entry which is preliminary data.</text>
</comment>
<sequence>MNTSIARKALAIIGGVALTGLVCSQAVGYSVDLDDAAIASISEPAPTPTWSVGEAHSVEADAPVDVPAHSGLIPASSSPADIPADSIEIVPVTEDEGGVPGETRAIYNSVTNAHGSEGGNLDASSTAQDEPVDTIWQSSKDWSSDGNAHISVDDSGGDIVNLNVKDSGTINGTGEGLPSAGGPSADIPNIEIGQTDSFNGDEADDVRVVIELDSGVTITIDAPAGSVSVGGEN</sequence>
<protein>
    <submittedName>
        <fullName evidence="1">Uncharacterized protein</fullName>
    </submittedName>
</protein>
<gene>
    <name evidence="1" type="ORF">Lsed01_00847</name>
</gene>
<evidence type="ECO:0000313" key="2">
    <source>
        <dbReference type="Proteomes" id="UP001426770"/>
    </source>
</evidence>
<organism evidence="1 2">
    <name type="scientific">Demequina sediminis</name>
    <dbReference type="NCBI Taxonomy" id="1930058"/>
    <lineage>
        <taxon>Bacteria</taxon>
        <taxon>Bacillati</taxon>
        <taxon>Actinomycetota</taxon>
        <taxon>Actinomycetes</taxon>
        <taxon>Micrococcales</taxon>
        <taxon>Demequinaceae</taxon>
        <taxon>Demequina</taxon>
    </lineage>
</organism>
<accession>A0ABP9WF51</accession>
<proteinExistence type="predicted"/>
<keyword evidence="2" id="KW-1185">Reference proteome</keyword>
<dbReference type="RefSeq" id="WP_286214581.1">
    <property type="nucleotide sequence ID" value="NZ_AP027736.1"/>
</dbReference>
<name>A0ABP9WF51_9MICO</name>
<dbReference type="EMBL" id="BAABRR010000003">
    <property type="protein sequence ID" value="GAA5518420.1"/>
    <property type="molecule type" value="Genomic_DNA"/>
</dbReference>
<reference evidence="1 2" key="1">
    <citation type="submission" date="2024-02" db="EMBL/GenBank/DDBJ databases">
        <title>Lysinimicrobium sediminis NBRC 112286.</title>
        <authorList>
            <person name="Ichikawa N."/>
            <person name="Katano-Makiyama Y."/>
            <person name="Hidaka K."/>
        </authorList>
    </citation>
    <scope>NUCLEOTIDE SEQUENCE [LARGE SCALE GENOMIC DNA]</scope>
    <source>
        <strain evidence="1 2">NBRC 112286</strain>
    </source>
</reference>
<evidence type="ECO:0000313" key="1">
    <source>
        <dbReference type="EMBL" id="GAA5518420.1"/>
    </source>
</evidence>